<reference evidence="1 2" key="1">
    <citation type="submission" date="2020-06" db="EMBL/GenBank/DDBJ databases">
        <title>Transcriptomic and genomic resources for Thalictrum thalictroides and T. hernandezii: Facilitating candidate gene discovery in an emerging model plant lineage.</title>
        <authorList>
            <person name="Arias T."/>
            <person name="Riano-Pachon D.M."/>
            <person name="Di Stilio V.S."/>
        </authorList>
    </citation>
    <scope>NUCLEOTIDE SEQUENCE [LARGE SCALE GENOMIC DNA]</scope>
    <source>
        <strain evidence="2">cv. WT478/WT964</strain>
        <tissue evidence="1">Leaves</tissue>
    </source>
</reference>
<dbReference type="AlphaFoldDB" id="A0A7J6XBK5"/>
<feature type="non-terminal residue" evidence="1">
    <location>
        <position position="61"/>
    </location>
</feature>
<accession>A0A7J6XBK5</accession>
<sequence length="61" mass="7010">MRVEKEWSPLIKQMWTAAVVGGMMALWQQRNSMTLGNANPQIAYCHKFITSQVQLAARLFK</sequence>
<dbReference type="EMBL" id="JABWDY010003597">
    <property type="protein sequence ID" value="KAF5205830.1"/>
    <property type="molecule type" value="Genomic_DNA"/>
</dbReference>
<gene>
    <name evidence="1" type="ORF">FRX31_004583</name>
</gene>
<protein>
    <submittedName>
        <fullName evidence="1">Uncharacterized protein</fullName>
    </submittedName>
</protein>
<evidence type="ECO:0000313" key="2">
    <source>
        <dbReference type="Proteomes" id="UP000554482"/>
    </source>
</evidence>
<evidence type="ECO:0000313" key="1">
    <source>
        <dbReference type="EMBL" id="KAF5205830.1"/>
    </source>
</evidence>
<dbReference type="Proteomes" id="UP000554482">
    <property type="component" value="Unassembled WGS sequence"/>
</dbReference>
<organism evidence="1 2">
    <name type="scientific">Thalictrum thalictroides</name>
    <name type="common">Rue-anemone</name>
    <name type="synonym">Anemone thalictroides</name>
    <dbReference type="NCBI Taxonomy" id="46969"/>
    <lineage>
        <taxon>Eukaryota</taxon>
        <taxon>Viridiplantae</taxon>
        <taxon>Streptophyta</taxon>
        <taxon>Embryophyta</taxon>
        <taxon>Tracheophyta</taxon>
        <taxon>Spermatophyta</taxon>
        <taxon>Magnoliopsida</taxon>
        <taxon>Ranunculales</taxon>
        <taxon>Ranunculaceae</taxon>
        <taxon>Thalictroideae</taxon>
        <taxon>Thalictrum</taxon>
    </lineage>
</organism>
<proteinExistence type="predicted"/>
<comment type="caution">
    <text evidence="1">The sequence shown here is derived from an EMBL/GenBank/DDBJ whole genome shotgun (WGS) entry which is preliminary data.</text>
</comment>
<name>A0A7J6XBK5_THATH</name>
<keyword evidence="2" id="KW-1185">Reference proteome</keyword>